<protein>
    <submittedName>
        <fullName evidence="1">Uncharacterized protein</fullName>
    </submittedName>
</protein>
<dbReference type="AlphaFoldDB" id="A0A8J3LA64"/>
<gene>
    <name evidence="1" type="ORF">Cco03nite_57600</name>
</gene>
<dbReference type="RefSeq" id="WP_203695615.1">
    <property type="nucleotide sequence ID" value="NZ_BAAALC010000034.1"/>
</dbReference>
<dbReference type="Proteomes" id="UP000630887">
    <property type="component" value="Unassembled WGS sequence"/>
</dbReference>
<organism evidence="1 2">
    <name type="scientific">Catellatospora coxensis</name>
    <dbReference type="NCBI Taxonomy" id="310354"/>
    <lineage>
        <taxon>Bacteria</taxon>
        <taxon>Bacillati</taxon>
        <taxon>Actinomycetota</taxon>
        <taxon>Actinomycetes</taxon>
        <taxon>Micromonosporales</taxon>
        <taxon>Micromonosporaceae</taxon>
        <taxon>Catellatospora</taxon>
    </lineage>
</organism>
<comment type="caution">
    <text evidence="1">The sequence shown here is derived from an EMBL/GenBank/DDBJ whole genome shotgun (WGS) entry which is preliminary data.</text>
</comment>
<accession>A0A8J3LA64</accession>
<evidence type="ECO:0000313" key="2">
    <source>
        <dbReference type="Proteomes" id="UP000630887"/>
    </source>
</evidence>
<keyword evidence="2" id="KW-1185">Reference proteome</keyword>
<proteinExistence type="predicted"/>
<name>A0A8J3LA64_9ACTN</name>
<dbReference type="EMBL" id="BONI01000057">
    <property type="protein sequence ID" value="GIG09060.1"/>
    <property type="molecule type" value="Genomic_DNA"/>
</dbReference>
<reference evidence="1 2" key="1">
    <citation type="submission" date="2021-01" db="EMBL/GenBank/DDBJ databases">
        <title>Whole genome shotgun sequence of Catellatospora coxensis NBRC 107359.</title>
        <authorList>
            <person name="Komaki H."/>
            <person name="Tamura T."/>
        </authorList>
    </citation>
    <scope>NUCLEOTIDE SEQUENCE [LARGE SCALE GENOMIC DNA]</scope>
    <source>
        <strain evidence="1 2">NBRC 107359</strain>
    </source>
</reference>
<sequence length="53" mass="6060">MTTVTTSVDKYGTVRNPDDGKYLKDLAITDYPNRVRELMAERGMKLPKAYQAH</sequence>
<evidence type="ECO:0000313" key="1">
    <source>
        <dbReference type="EMBL" id="GIG09060.1"/>
    </source>
</evidence>